<dbReference type="PANTHER" id="PTHR33710">
    <property type="entry name" value="BNAC02G09200D PROTEIN"/>
    <property type="match status" value="1"/>
</dbReference>
<feature type="compositionally biased region" description="Acidic residues" evidence="1">
    <location>
        <begin position="412"/>
        <end position="421"/>
    </location>
</feature>
<feature type="region of interest" description="Disordered" evidence="1">
    <location>
        <begin position="368"/>
        <end position="421"/>
    </location>
</feature>
<dbReference type="InterPro" id="IPR005135">
    <property type="entry name" value="Endo/exonuclease/phosphatase"/>
</dbReference>
<dbReference type="GO" id="GO:0003824">
    <property type="term" value="F:catalytic activity"/>
    <property type="evidence" value="ECO:0007669"/>
    <property type="project" value="InterPro"/>
</dbReference>
<name>A0A2N9G8R5_FAGSY</name>
<dbReference type="PANTHER" id="PTHR33710:SF71">
    <property type="entry name" value="ENDONUCLEASE_EXONUCLEASE_PHOSPHATASE DOMAIN-CONTAINING PROTEIN"/>
    <property type="match status" value="1"/>
</dbReference>
<protein>
    <recommendedName>
        <fullName evidence="2">Endonuclease/exonuclease/phosphatase domain-containing protein</fullName>
    </recommendedName>
</protein>
<organism evidence="3">
    <name type="scientific">Fagus sylvatica</name>
    <name type="common">Beechnut</name>
    <dbReference type="NCBI Taxonomy" id="28930"/>
    <lineage>
        <taxon>Eukaryota</taxon>
        <taxon>Viridiplantae</taxon>
        <taxon>Streptophyta</taxon>
        <taxon>Embryophyta</taxon>
        <taxon>Tracheophyta</taxon>
        <taxon>Spermatophyta</taxon>
        <taxon>Magnoliopsida</taxon>
        <taxon>eudicotyledons</taxon>
        <taxon>Gunneridae</taxon>
        <taxon>Pentapetalae</taxon>
        <taxon>rosids</taxon>
        <taxon>fabids</taxon>
        <taxon>Fagales</taxon>
        <taxon>Fagaceae</taxon>
        <taxon>Fagus</taxon>
    </lineage>
</organism>
<dbReference type="Gene3D" id="3.60.10.10">
    <property type="entry name" value="Endonuclease/exonuclease/phosphatase"/>
    <property type="match status" value="1"/>
</dbReference>
<reference evidence="3" key="1">
    <citation type="submission" date="2018-02" db="EMBL/GenBank/DDBJ databases">
        <authorList>
            <person name="Cohen D.B."/>
            <person name="Kent A.D."/>
        </authorList>
    </citation>
    <scope>NUCLEOTIDE SEQUENCE</scope>
</reference>
<evidence type="ECO:0000259" key="2">
    <source>
        <dbReference type="Pfam" id="PF03372"/>
    </source>
</evidence>
<gene>
    <name evidence="3" type="ORF">FSB_LOCUS23386</name>
</gene>
<sequence length="910" mass="102966">MALPLPPNPTPNTISCPPPTFPANHPLPINHHVGLPFPPPCFGSLPAQIGWPFPQATHIPQTENTFIPQIPPQANPLPNIHQTQPITIQSKPKWVTAKSIRKGTQHTLGSRVCSFRVGAKQFYFDFDGGCTAPYHITERRGCFVRSLWLGLKSLHWLIETWGLLRQTEDLKGFFRFLRTEYSTLELSCLQNPYGRFVELCEYHGGAQRGEIRIPEGYRGQNWERFVKELHSFFPGTAVTVAHQTGKPRNGTARAELERRVIRAGPTPAVSGSRNVKMDSKLRNTRDFKNQFAGSVITNSPRAIMDLNAPRPTRKCNFKWAPVTSTLRITKPVDGPRQAQWVGLKTKAIGLAQPNSRATQAQALDIGSVEEEQDKSFNFPESSPTPKTLVDHDDAKELGSSDEETHAAGELSSSDEDTQADDCEFPLETPVMLILDGSMGDTSMECGYPAVEVEEPSVGLDLALSRLLVVDYHSNEVAQHEEEPVSPMVCEPLAVVVPTTILAAPEKPHNTGSEWVNNQYQGLCELVGFPLDSHEKQCLALLRRIEASRSRKKGRVDAAEFRGNKVRQGRLEDHPKHMGQSGFWMALNGLVRACMARTRMRFVLTFGVKSCVRQRWAQPWCVFGDFNVVRFPNERLGCSRINASMIEFSDFIEDLSLVDFPLNGGRYTWCNGSRNSAMSQIDRVLVSADWEEHYSDVVQKLLPKPISDHTPILLEVGGMAGGKRAFKFENMWLKDPEFVNKVRGWWSSYTFSGMPSCVLSQKLKALKGDLKLWNKQVFRDVGLKRQQLECDLQFFDEKEGTSFLNSEERVLREACKSELEKLALLEEVSWRQKSRVLWLKEGDNNTKFFHQMANSHRRNNYMERVEVDGAVYEVELEVREKVVQFYASLYQEHEPWRPTCYPNINLRGGVI</sequence>
<evidence type="ECO:0000256" key="1">
    <source>
        <dbReference type="SAM" id="MobiDB-lite"/>
    </source>
</evidence>
<dbReference type="EMBL" id="OIVN01001573">
    <property type="protein sequence ID" value="SPC95504.1"/>
    <property type="molecule type" value="Genomic_DNA"/>
</dbReference>
<dbReference type="SUPFAM" id="SSF56219">
    <property type="entry name" value="DNase I-like"/>
    <property type="match status" value="1"/>
</dbReference>
<dbReference type="Pfam" id="PF03372">
    <property type="entry name" value="Exo_endo_phos"/>
    <property type="match status" value="1"/>
</dbReference>
<dbReference type="InterPro" id="IPR036691">
    <property type="entry name" value="Endo/exonu/phosph_ase_sf"/>
</dbReference>
<proteinExistence type="predicted"/>
<dbReference type="AlphaFoldDB" id="A0A2N9G8R5"/>
<feature type="compositionally biased region" description="Basic and acidic residues" evidence="1">
    <location>
        <begin position="388"/>
        <end position="406"/>
    </location>
</feature>
<feature type="domain" description="Endonuclease/exonuclease/phosphatase" evidence="2">
    <location>
        <begin position="617"/>
        <end position="708"/>
    </location>
</feature>
<evidence type="ECO:0000313" key="3">
    <source>
        <dbReference type="EMBL" id="SPC95504.1"/>
    </source>
</evidence>
<accession>A0A2N9G8R5</accession>